<organism evidence="1 2">
    <name type="scientific">Streptacidiphilus alkalitolerans</name>
    <dbReference type="NCBI Taxonomy" id="3342712"/>
    <lineage>
        <taxon>Bacteria</taxon>
        <taxon>Bacillati</taxon>
        <taxon>Actinomycetota</taxon>
        <taxon>Actinomycetes</taxon>
        <taxon>Kitasatosporales</taxon>
        <taxon>Streptomycetaceae</taxon>
        <taxon>Streptacidiphilus</taxon>
    </lineage>
</organism>
<reference evidence="1 2" key="1">
    <citation type="submission" date="2024-09" db="EMBL/GenBank/DDBJ databases">
        <authorList>
            <person name="Lee S.D."/>
        </authorList>
    </citation>
    <scope>NUCLEOTIDE SEQUENCE [LARGE SCALE GENOMIC DNA]</scope>
    <source>
        <strain evidence="1 2">N1-1</strain>
    </source>
</reference>
<dbReference type="Proteomes" id="UP001592582">
    <property type="component" value="Unassembled WGS sequence"/>
</dbReference>
<sequence length="605" mass="61360">MSGRPRPYGTLAVVACAVLGVTLAACSGGSPGAKAADLARADRSAVVQGGTLHWAVDAVPTTFNTFQADATDDTSLIAGAVLPTLFTQDEHAVPRPDPDYLSGVEQTSSNPQTVVYHLNPKAVWSDGKPLSAADFTAQWHALSGRDQAFWTARTAGYDSIASIGQGATPADVRVVFAKPYGPWKGLFAPLYPAAATSTAAAFNDGSRTRLAADAGPFTLKSAAAGTVTVVRNPRWWGAPAKLDAIDFTAVAPDARTAALRAGKLDVADLSRAVEDGGAAAEAQARAVPGVALHTASAPAYVQLTLNGGSGPLADPDLRRAVAQAVDRTQIADAVLKPLGLPVVTLGSHLVMADQQGYEDDSAALAAGAENATRHLDAAGWRLGGALAAAKGDAATSTATAQGDAVVPSGGATARGGAAGGSSGGAVPVAARSKGGRALALTLLTRTGSAQDAQVADLVTAQLGRVGIPVRIRAVSGDSFFADHVSAGDFDLALFSWPASRFPVADEAALFAKPQVGPDGAVANGQNLSGTGTDEVDRLLAQAAAQLDPGKASKLVSEADTRIWQEAPSLPLFQRPELVAVRSTVANAGAFGFGAPRFQDLGFTRG</sequence>
<evidence type="ECO:0000313" key="2">
    <source>
        <dbReference type="Proteomes" id="UP001592582"/>
    </source>
</evidence>
<keyword evidence="2" id="KW-1185">Reference proteome</keyword>
<dbReference type="EMBL" id="JBHEZX010000013">
    <property type="protein sequence ID" value="MFC1412781.1"/>
    <property type="molecule type" value="Genomic_DNA"/>
</dbReference>
<dbReference type="PROSITE" id="PS51257">
    <property type="entry name" value="PROKAR_LIPOPROTEIN"/>
    <property type="match status" value="1"/>
</dbReference>
<dbReference type="SUPFAM" id="SSF53850">
    <property type="entry name" value="Periplasmic binding protein-like II"/>
    <property type="match status" value="1"/>
</dbReference>
<name>A0ABV6VGE2_9ACTN</name>
<dbReference type="CDD" id="cd08501">
    <property type="entry name" value="PBP2_Lpqw"/>
    <property type="match status" value="1"/>
</dbReference>
<dbReference type="Gene3D" id="3.10.105.10">
    <property type="entry name" value="Dipeptide-binding Protein, Domain 3"/>
    <property type="match status" value="1"/>
</dbReference>
<dbReference type="PANTHER" id="PTHR30290:SF65">
    <property type="entry name" value="MONOACYL PHOSPHATIDYLINOSITOL TETRAMANNOSIDE-BINDING PROTEIN LPQW-RELATED"/>
    <property type="match status" value="1"/>
</dbReference>
<dbReference type="InterPro" id="IPR030678">
    <property type="entry name" value="Peptide/Ni-bd"/>
</dbReference>
<accession>A0ABV6VGE2</accession>
<dbReference type="Pfam" id="PF00496">
    <property type="entry name" value="SBP_bac_5"/>
    <property type="match status" value="1"/>
</dbReference>
<gene>
    <name evidence="1" type="ORF">ACEZDG_26285</name>
</gene>
<dbReference type="PIRSF" id="PIRSF002741">
    <property type="entry name" value="MppA"/>
    <property type="match status" value="1"/>
</dbReference>
<dbReference type="Gene3D" id="3.40.190.10">
    <property type="entry name" value="Periplasmic binding protein-like II"/>
    <property type="match status" value="1"/>
</dbReference>
<proteinExistence type="predicted"/>
<dbReference type="PANTHER" id="PTHR30290">
    <property type="entry name" value="PERIPLASMIC BINDING COMPONENT OF ABC TRANSPORTER"/>
    <property type="match status" value="1"/>
</dbReference>
<dbReference type="InterPro" id="IPR000914">
    <property type="entry name" value="SBP_5_dom"/>
</dbReference>
<protein>
    <submittedName>
        <fullName evidence="1">ABC transporter family substrate-binding protein</fullName>
    </submittedName>
</protein>
<comment type="caution">
    <text evidence="1">The sequence shown here is derived from an EMBL/GenBank/DDBJ whole genome shotgun (WGS) entry which is preliminary data.</text>
</comment>
<dbReference type="InterPro" id="IPR039424">
    <property type="entry name" value="SBP_5"/>
</dbReference>
<evidence type="ECO:0000313" key="1">
    <source>
        <dbReference type="EMBL" id="MFC1412781.1"/>
    </source>
</evidence>
<dbReference type="Gene3D" id="3.90.76.10">
    <property type="entry name" value="Dipeptide-binding Protein, Domain 1"/>
    <property type="match status" value="1"/>
</dbReference>